<evidence type="ECO:0000256" key="1">
    <source>
        <dbReference type="ARBA" id="ARBA00022801"/>
    </source>
</evidence>
<gene>
    <name evidence="3" type="ORF">HEQ75_16980</name>
</gene>
<dbReference type="SUPFAM" id="SSF53474">
    <property type="entry name" value="alpha/beta-Hydrolases"/>
    <property type="match status" value="1"/>
</dbReference>
<evidence type="ECO:0000313" key="4">
    <source>
        <dbReference type="Proteomes" id="UP000787635"/>
    </source>
</evidence>
<dbReference type="InterPro" id="IPR029058">
    <property type="entry name" value="AB_hydrolase_fold"/>
</dbReference>
<dbReference type="EMBL" id="JAAVNE010000028">
    <property type="protein sequence ID" value="NKC32563.1"/>
    <property type="molecule type" value="Genomic_DNA"/>
</dbReference>
<reference evidence="3 4" key="1">
    <citation type="submission" date="2020-03" db="EMBL/GenBank/DDBJ databases">
        <title>Roseomonas selenitidurans sp. nov. isolated from urban soil.</title>
        <authorList>
            <person name="Liu H."/>
        </authorList>
    </citation>
    <scope>NUCLEOTIDE SEQUENCE [LARGE SCALE GENOMIC DNA]</scope>
    <source>
        <strain evidence="3 4">BU-1</strain>
    </source>
</reference>
<keyword evidence="4" id="KW-1185">Reference proteome</keyword>
<keyword evidence="1 3" id="KW-0378">Hydrolase</keyword>
<dbReference type="InterPro" id="IPR050585">
    <property type="entry name" value="Xaa-Pro_dipeptidyl-ppase/CocE"/>
</dbReference>
<comment type="caution">
    <text evidence="3">The sequence shown here is derived from an EMBL/GenBank/DDBJ whole genome shotgun (WGS) entry which is preliminary data.</text>
</comment>
<accession>A0ABX1E718</accession>
<dbReference type="InterPro" id="IPR000383">
    <property type="entry name" value="Xaa-Pro-like_dom"/>
</dbReference>
<dbReference type="Gene3D" id="2.60.120.260">
    <property type="entry name" value="Galactose-binding domain-like"/>
    <property type="match status" value="1"/>
</dbReference>
<dbReference type="PANTHER" id="PTHR43056:SF10">
    <property type="entry name" value="COCE_NOND FAMILY, PUTATIVE (AFU_ORTHOLOGUE AFUA_7G00600)-RELATED"/>
    <property type="match status" value="1"/>
</dbReference>
<dbReference type="InterPro" id="IPR005674">
    <property type="entry name" value="CocE/Ser_esterase"/>
</dbReference>
<feature type="domain" description="Xaa-Pro dipeptidyl-peptidase C-terminal" evidence="2">
    <location>
        <begin position="316"/>
        <end position="549"/>
    </location>
</feature>
<dbReference type="NCBIfam" id="TIGR00976">
    <property type="entry name" value="CocE_NonD"/>
    <property type="match status" value="1"/>
</dbReference>
<dbReference type="Gene3D" id="3.40.50.1820">
    <property type="entry name" value="alpha/beta hydrolase"/>
    <property type="match status" value="1"/>
</dbReference>
<sequence>MHHGRAHGRDGAPDLRRVRPETVSLRLRDGVRLDADLWRPAAPGPHPVLLMRQPYGRRIASTVVFAHPAWYAAQGYIVVIQDVRGSGTSEGDFLAYAAEAEDGAEAIAWAAGLPGADGRVAMYGFSYQGAAQLLALSRAPAALKAMAPAMANWDLHGEKARDKGAFLLAGNAFWAAQIGAIQARRAGDAASHAELAAAGPDMFQGPVPAAPAVLDRHAGLHHHALWRDAPADHPYWQRASPAQALAGTEADVPALWVGGWFDYHLDGTLAGYRARAAAGGAQWLMIGPWPHLAWSALGAGADFGPAAVSDVDALQVALFDHVLKGRALEGWMAACRVRLFDLGRRAWRDFATLPEPAMHPLFLAGDGRSAVRLRDGGLAATPPAAEAWERVTHDPWRPVPALGLHHGGPAWCDRAAIDARFDVLALTTAPLAAPLDLVGEPELVATVQADAPSFDLNATLCLVTPEGRSFALSQAHAVLAGGPVRLRLRALCITLAPGDRLRLSLAGACFPAYPVNPGTGTDPRAATAAEAVPITLALRCGGADPARLLLPVAGG</sequence>
<evidence type="ECO:0000313" key="3">
    <source>
        <dbReference type="EMBL" id="NKC32563.1"/>
    </source>
</evidence>
<dbReference type="SMART" id="SM00939">
    <property type="entry name" value="PepX_C"/>
    <property type="match status" value="1"/>
</dbReference>
<dbReference type="Pfam" id="PF08530">
    <property type="entry name" value="PepX_C"/>
    <property type="match status" value="1"/>
</dbReference>
<dbReference type="InterPro" id="IPR013736">
    <property type="entry name" value="Xaa-Pro_dipept_C"/>
</dbReference>
<dbReference type="PANTHER" id="PTHR43056">
    <property type="entry name" value="PEPTIDASE S9 PROLYL OLIGOPEPTIDASE"/>
    <property type="match status" value="1"/>
</dbReference>
<evidence type="ECO:0000259" key="2">
    <source>
        <dbReference type="SMART" id="SM00939"/>
    </source>
</evidence>
<dbReference type="InterPro" id="IPR008979">
    <property type="entry name" value="Galactose-bd-like_sf"/>
</dbReference>
<dbReference type="GO" id="GO:0016787">
    <property type="term" value="F:hydrolase activity"/>
    <property type="evidence" value="ECO:0007669"/>
    <property type="project" value="UniProtKB-KW"/>
</dbReference>
<proteinExistence type="predicted"/>
<protein>
    <submittedName>
        <fullName evidence="3">CocE/NonD family hydrolase</fullName>
    </submittedName>
</protein>
<dbReference type="SUPFAM" id="SSF49785">
    <property type="entry name" value="Galactose-binding domain-like"/>
    <property type="match status" value="1"/>
</dbReference>
<dbReference type="Pfam" id="PF02129">
    <property type="entry name" value="Peptidase_S15"/>
    <property type="match status" value="1"/>
</dbReference>
<dbReference type="Proteomes" id="UP000787635">
    <property type="component" value="Unassembled WGS sequence"/>
</dbReference>
<name>A0ABX1E718_9PROT</name>
<organism evidence="3 4">
    <name type="scientific">Falsiroseomonas selenitidurans</name>
    <dbReference type="NCBI Taxonomy" id="2716335"/>
    <lineage>
        <taxon>Bacteria</taxon>
        <taxon>Pseudomonadati</taxon>
        <taxon>Pseudomonadota</taxon>
        <taxon>Alphaproteobacteria</taxon>
        <taxon>Acetobacterales</taxon>
        <taxon>Roseomonadaceae</taxon>
        <taxon>Falsiroseomonas</taxon>
    </lineage>
</organism>
<dbReference type="Gene3D" id="1.10.3020.10">
    <property type="entry name" value="alpha-amino acid ester hydrolase ( Helical cap domain)"/>
    <property type="match status" value="1"/>
</dbReference>